<dbReference type="EMBL" id="JAVIJP010000069">
    <property type="protein sequence ID" value="KAL3619420.1"/>
    <property type="molecule type" value="Genomic_DNA"/>
</dbReference>
<accession>A0ABD3BRT9</accession>
<comment type="caution">
    <text evidence="1">The sequence shown here is derived from an EMBL/GenBank/DDBJ whole genome shotgun (WGS) entry which is preliminary data.</text>
</comment>
<keyword evidence="2" id="KW-1185">Reference proteome</keyword>
<name>A0ABD3BRT9_9LAMI</name>
<dbReference type="Proteomes" id="UP001632038">
    <property type="component" value="Unassembled WGS sequence"/>
</dbReference>
<sequence length="104" mass="11840">MKLWLKNNDVGWTLEMAVSLSSLGSNWMFPYLIGFNYDADIVLIKYGSEVVLYKLDDHSVRKVKVNLDEYFEFRSDLEPVHLGGGGGGRRLMSCIRSIKTLMCS</sequence>
<proteinExistence type="predicted"/>
<protein>
    <recommendedName>
        <fullName evidence="3">F-box associated domain-containing protein</fullName>
    </recommendedName>
</protein>
<gene>
    <name evidence="1" type="ORF">CASFOL_036990</name>
</gene>
<organism evidence="1 2">
    <name type="scientific">Castilleja foliolosa</name>
    <dbReference type="NCBI Taxonomy" id="1961234"/>
    <lineage>
        <taxon>Eukaryota</taxon>
        <taxon>Viridiplantae</taxon>
        <taxon>Streptophyta</taxon>
        <taxon>Embryophyta</taxon>
        <taxon>Tracheophyta</taxon>
        <taxon>Spermatophyta</taxon>
        <taxon>Magnoliopsida</taxon>
        <taxon>eudicotyledons</taxon>
        <taxon>Gunneridae</taxon>
        <taxon>Pentapetalae</taxon>
        <taxon>asterids</taxon>
        <taxon>lamiids</taxon>
        <taxon>Lamiales</taxon>
        <taxon>Orobanchaceae</taxon>
        <taxon>Pedicularideae</taxon>
        <taxon>Castillejinae</taxon>
        <taxon>Castilleja</taxon>
    </lineage>
</organism>
<evidence type="ECO:0000313" key="2">
    <source>
        <dbReference type="Proteomes" id="UP001632038"/>
    </source>
</evidence>
<reference evidence="2" key="1">
    <citation type="journal article" date="2024" name="IScience">
        <title>Strigolactones Initiate the Formation of Haustorium-like Structures in Castilleja.</title>
        <authorList>
            <person name="Buerger M."/>
            <person name="Peterson D."/>
            <person name="Chory J."/>
        </authorList>
    </citation>
    <scope>NUCLEOTIDE SEQUENCE [LARGE SCALE GENOMIC DNA]</scope>
</reference>
<dbReference type="AlphaFoldDB" id="A0ABD3BRT9"/>
<evidence type="ECO:0000313" key="1">
    <source>
        <dbReference type="EMBL" id="KAL3619420.1"/>
    </source>
</evidence>
<evidence type="ECO:0008006" key="3">
    <source>
        <dbReference type="Google" id="ProtNLM"/>
    </source>
</evidence>